<evidence type="ECO:0000313" key="2">
    <source>
        <dbReference type="Proteomes" id="UP001501803"/>
    </source>
</evidence>
<gene>
    <name evidence="1" type="ORF">GCM10022381_29120</name>
</gene>
<protein>
    <submittedName>
        <fullName evidence="1">Uncharacterized protein</fullName>
    </submittedName>
</protein>
<dbReference type="EMBL" id="BAABCN010000010">
    <property type="protein sequence ID" value="GAA3885181.1"/>
    <property type="molecule type" value="Genomic_DNA"/>
</dbReference>
<accession>A0ABP7KQY6</accession>
<proteinExistence type="predicted"/>
<comment type="caution">
    <text evidence="1">The sequence shown here is derived from an EMBL/GenBank/DDBJ whole genome shotgun (WGS) entry which is preliminary data.</text>
</comment>
<keyword evidence="2" id="KW-1185">Reference proteome</keyword>
<organism evidence="1 2">
    <name type="scientific">Leifsonia kafniensis</name>
    <dbReference type="NCBI Taxonomy" id="475957"/>
    <lineage>
        <taxon>Bacteria</taxon>
        <taxon>Bacillati</taxon>
        <taxon>Actinomycetota</taxon>
        <taxon>Actinomycetes</taxon>
        <taxon>Micrococcales</taxon>
        <taxon>Microbacteriaceae</taxon>
        <taxon>Leifsonia</taxon>
    </lineage>
</organism>
<name>A0ABP7KQY6_9MICO</name>
<reference evidence="2" key="1">
    <citation type="journal article" date="2019" name="Int. J. Syst. Evol. Microbiol.">
        <title>The Global Catalogue of Microorganisms (GCM) 10K type strain sequencing project: providing services to taxonomists for standard genome sequencing and annotation.</title>
        <authorList>
            <consortium name="The Broad Institute Genomics Platform"/>
            <consortium name="The Broad Institute Genome Sequencing Center for Infectious Disease"/>
            <person name="Wu L."/>
            <person name="Ma J."/>
        </authorList>
    </citation>
    <scope>NUCLEOTIDE SEQUENCE [LARGE SCALE GENOMIC DNA]</scope>
    <source>
        <strain evidence="2">JCM 17021</strain>
    </source>
</reference>
<dbReference type="Proteomes" id="UP001501803">
    <property type="component" value="Unassembled WGS sequence"/>
</dbReference>
<sequence>MPRDGIREFRQRRSRRLAANEGVADHHKLIEREGGRQLSPNVDGGCDGETVNVRHPFESRRDEMAAHTPPFPAQSPRTRADVNVGLLEQAPWHREAVEERSRDVAEELPLRHPYRVLVSASA</sequence>
<evidence type="ECO:0000313" key="1">
    <source>
        <dbReference type="EMBL" id="GAA3885181.1"/>
    </source>
</evidence>